<feature type="transmembrane region" description="Helical" evidence="6">
    <location>
        <begin position="310"/>
        <end position="331"/>
    </location>
</feature>
<dbReference type="PROSITE" id="PS50850">
    <property type="entry name" value="MFS"/>
    <property type="match status" value="1"/>
</dbReference>
<reference evidence="8" key="1">
    <citation type="journal article" date="2020" name="Fungal Divers.">
        <title>Resolving the Mortierellaceae phylogeny through synthesis of multi-gene phylogenetics and phylogenomics.</title>
        <authorList>
            <person name="Vandepol N."/>
            <person name="Liber J."/>
            <person name="Desiro A."/>
            <person name="Na H."/>
            <person name="Kennedy M."/>
            <person name="Barry K."/>
            <person name="Grigoriev I.V."/>
            <person name="Miller A.N."/>
            <person name="O'Donnell K."/>
            <person name="Stajich J.E."/>
            <person name="Bonito G."/>
        </authorList>
    </citation>
    <scope>NUCLEOTIDE SEQUENCE</scope>
    <source>
        <strain evidence="8">KOD1015</strain>
    </source>
</reference>
<comment type="caution">
    <text evidence="8">The sequence shown here is derived from an EMBL/GenBank/DDBJ whole genome shotgun (WGS) entry which is preliminary data.</text>
</comment>
<keyword evidence="9" id="KW-1185">Reference proteome</keyword>
<comment type="subcellular location">
    <subcellularLocation>
        <location evidence="1">Membrane</location>
        <topology evidence="1">Multi-pass membrane protein</topology>
    </subcellularLocation>
</comment>
<dbReference type="SUPFAM" id="SSF103473">
    <property type="entry name" value="MFS general substrate transporter"/>
    <property type="match status" value="1"/>
</dbReference>
<dbReference type="PANTHER" id="PTHR11662">
    <property type="entry name" value="SOLUTE CARRIER FAMILY 17"/>
    <property type="match status" value="1"/>
</dbReference>
<feature type="transmembrane region" description="Helical" evidence="6">
    <location>
        <begin position="346"/>
        <end position="367"/>
    </location>
</feature>
<accession>A0A9P6FNU7</accession>
<evidence type="ECO:0000313" key="8">
    <source>
        <dbReference type="EMBL" id="KAF9578672.1"/>
    </source>
</evidence>
<proteinExistence type="predicted"/>
<sequence length="433" mass="47580">MPIPSPLQMLKRIPGRSWFLVMCGMGMLIAYADRSNMAVAVVAIAKEFNYTKEQQGWVLSAFFMGYIITPILGGALADRHGGKHVLITGAIVWTACTLLAPLAAQIGLGWLVVTRVVLGLGEGVAYPSLHSMIGKWSPPNERSTAVATITAFGYMGPVLALPISSALVGSAWGWRSVFWFFGVLGVVWITCWQFWGASTPAQCSWISERETDWIQARLESDVIDHNVEHVDASTGFERGGGREEDYTQSVDTDSGAVSYHRLPLEEHSASPRSSEATDPHPTQDMDQTIQLRGCREKRTPWKQLLKRREVWAIIVSQFCNSFGFFIFQSWIPTFYLDNYGVDVSKIGYYAVLPSIMQGVMGLTAGFIGDKAIRDWKFSALSVRRFGQVVGSIGLGIFLLLAVFFANSASAAMILITIGMTLNGFTMIGASAYQ</sequence>
<evidence type="ECO:0000256" key="3">
    <source>
        <dbReference type="ARBA" id="ARBA00022989"/>
    </source>
</evidence>
<feature type="transmembrane region" description="Helical" evidence="6">
    <location>
        <begin position="57"/>
        <end position="77"/>
    </location>
</feature>
<feature type="region of interest" description="Disordered" evidence="5">
    <location>
        <begin position="233"/>
        <end position="252"/>
    </location>
</feature>
<dbReference type="PANTHER" id="PTHR11662:SF399">
    <property type="entry name" value="FI19708P1-RELATED"/>
    <property type="match status" value="1"/>
</dbReference>
<feature type="region of interest" description="Disordered" evidence="5">
    <location>
        <begin position="265"/>
        <end position="287"/>
    </location>
</feature>
<feature type="transmembrane region" description="Helical" evidence="6">
    <location>
        <begin position="110"/>
        <end position="129"/>
    </location>
</feature>
<feature type="domain" description="Major facilitator superfamily (MFS) profile" evidence="7">
    <location>
        <begin position="19"/>
        <end position="433"/>
    </location>
</feature>
<dbReference type="Pfam" id="PF07690">
    <property type="entry name" value="MFS_1"/>
    <property type="match status" value="1"/>
</dbReference>
<protein>
    <recommendedName>
        <fullName evidence="7">Major facilitator superfamily (MFS) profile domain-containing protein</fullName>
    </recommendedName>
</protein>
<dbReference type="GO" id="GO:0022857">
    <property type="term" value="F:transmembrane transporter activity"/>
    <property type="evidence" value="ECO:0007669"/>
    <property type="project" value="InterPro"/>
</dbReference>
<feature type="transmembrane region" description="Helical" evidence="6">
    <location>
        <begin position="411"/>
        <end position="432"/>
    </location>
</feature>
<evidence type="ECO:0000256" key="1">
    <source>
        <dbReference type="ARBA" id="ARBA00004141"/>
    </source>
</evidence>
<dbReference type="Proteomes" id="UP000780801">
    <property type="component" value="Unassembled WGS sequence"/>
</dbReference>
<evidence type="ECO:0000256" key="5">
    <source>
        <dbReference type="SAM" id="MobiDB-lite"/>
    </source>
</evidence>
<dbReference type="Gene3D" id="1.20.1250.20">
    <property type="entry name" value="MFS general substrate transporter like domains"/>
    <property type="match status" value="2"/>
</dbReference>
<dbReference type="AlphaFoldDB" id="A0A9P6FNU7"/>
<feature type="transmembrane region" description="Helical" evidence="6">
    <location>
        <begin position="18"/>
        <end position="45"/>
    </location>
</feature>
<dbReference type="FunFam" id="1.20.1250.20:FF:000423">
    <property type="entry name" value="Putative inorganic phosphate cotransporter-like Protein"/>
    <property type="match status" value="1"/>
</dbReference>
<evidence type="ECO:0000256" key="4">
    <source>
        <dbReference type="ARBA" id="ARBA00023136"/>
    </source>
</evidence>
<evidence type="ECO:0000256" key="2">
    <source>
        <dbReference type="ARBA" id="ARBA00022692"/>
    </source>
</evidence>
<dbReference type="OrthoDB" id="6730379at2759"/>
<keyword evidence="2 6" id="KW-0812">Transmembrane</keyword>
<dbReference type="EMBL" id="JAABOA010003437">
    <property type="protein sequence ID" value="KAF9578672.1"/>
    <property type="molecule type" value="Genomic_DNA"/>
</dbReference>
<keyword evidence="4 6" id="KW-0472">Membrane</keyword>
<feature type="transmembrane region" description="Helical" evidence="6">
    <location>
        <begin position="178"/>
        <end position="195"/>
    </location>
</feature>
<dbReference type="GO" id="GO:0016020">
    <property type="term" value="C:membrane"/>
    <property type="evidence" value="ECO:0007669"/>
    <property type="project" value="UniProtKB-SubCell"/>
</dbReference>
<dbReference type="InterPro" id="IPR036259">
    <property type="entry name" value="MFS_trans_sf"/>
</dbReference>
<feature type="transmembrane region" description="Helical" evidence="6">
    <location>
        <begin position="388"/>
        <end position="405"/>
    </location>
</feature>
<dbReference type="InterPro" id="IPR050382">
    <property type="entry name" value="MFS_Na/Anion_cotransporter"/>
</dbReference>
<name>A0A9P6FNU7_9FUNG</name>
<gene>
    <name evidence="8" type="ORF">BGW38_005421</name>
</gene>
<dbReference type="InterPro" id="IPR020846">
    <property type="entry name" value="MFS_dom"/>
</dbReference>
<feature type="non-terminal residue" evidence="8">
    <location>
        <position position="433"/>
    </location>
</feature>
<evidence type="ECO:0000256" key="6">
    <source>
        <dbReference type="SAM" id="Phobius"/>
    </source>
</evidence>
<organism evidence="8 9">
    <name type="scientific">Lunasporangiospora selenospora</name>
    <dbReference type="NCBI Taxonomy" id="979761"/>
    <lineage>
        <taxon>Eukaryota</taxon>
        <taxon>Fungi</taxon>
        <taxon>Fungi incertae sedis</taxon>
        <taxon>Mucoromycota</taxon>
        <taxon>Mortierellomycotina</taxon>
        <taxon>Mortierellomycetes</taxon>
        <taxon>Mortierellales</taxon>
        <taxon>Mortierellaceae</taxon>
        <taxon>Lunasporangiospora</taxon>
    </lineage>
</organism>
<keyword evidence="3 6" id="KW-1133">Transmembrane helix</keyword>
<feature type="transmembrane region" description="Helical" evidence="6">
    <location>
        <begin position="84"/>
        <end position="104"/>
    </location>
</feature>
<evidence type="ECO:0000259" key="7">
    <source>
        <dbReference type="PROSITE" id="PS50850"/>
    </source>
</evidence>
<feature type="transmembrane region" description="Helical" evidence="6">
    <location>
        <begin position="149"/>
        <end position="172"/>
    </location>
</feature>
<dbReference type="InterPro" id="IPR011701">
    <property type="entry name" value="MFS"/>
</dbReference>
<feature type="compositionally biased region" description="Basic and acidic residues" evidence="5">
    <location>
        <begin position="265"/>
        <end position="283"/>
    </location>
</feature>
<evidence type="ECO:0000313" key="9">
    <source>
        <dbReference type="Proteomes" id="UP000780801"/>
    </source>
</evidence>